<dbReference type="Proteomes" id="UP000001312">
    <property type="component" value="Unassembled WGS sequence"/>
</dbReference>
<dbReference type="AlphaFoldDB" id="A7ER26"/>
<dbReference type="InParanoid" id="A7ER26"/>
<dbReference type="EMBL" id="CH476630">
    <property type="protein sequence ID" value="EDN91918.1"/>
    <property type="molecule type" value="Genomic_DNA"/>
</dbReference>
<evidence type="ECO:0000256" key="1">
    <source>
        <dbReference type="SAM" id="MobiDB-lite"/>
    </source>
</evidence>
<dbReference type="RefSeq" id="XP_001591154.1">
    <property type="nucleotide sequence ID" value="XM_001591104.1"/>
</dbReference>
<accession>A7ER26</accession>
<protein>
    <submittedName>
        <fullName evidence="2">Uncharacterized protein</fullName>
    </submittedName>
</protein>
<sequence>MNSSDNKKRKRAAQRVETDEIQMQSNAQSITSDMDLLLGEFGVERVSEFVADEE</sequence>
<keyword evidence="3" id="KW-1185">Reference proteome</keyword>
<proteinExistence type="predicted"/>
<feature type="region of interest" description="Disordered" evidence="1">
    <location>
        <begin position="1"/>
        <end position="27"/>
    </location>
</feature>
<evidence type="ECO:0000313" key="3">
    <source>
        <dbReference type="Proteomes" id="UP000001312"/>
    </source>
</evidence>
<dbReference type="GeneID" id="5487433"/>
<dbReference type="KEGG" id="ssl:SS1G_07779"/>
<gene>
    <name evidence="2" type="ORF">SS1G_07779</name>
</gene>
<evidence type="ECO:0000313" key="2">
    <source>
        <dbReference type="EMBL" id="EDN91918.1"/>
    </source>
</evidence>
<reference evidence="3" key="1">
    <citation type="journal article" date="2011" name="PLoS Genet.">
        <title>Genomic analysis of the necrotrophic fungal pathogens Sclerotinia sclerotiorum and Botrytis cinerea.</title>
        <authorList>
            <person name="Amselem J."/>
            <person name="Cuomo C.A."/>
            <person name="van Kan J.A."/>
            <person name="Viaud M."/>
            <person name="Benito E.P."/>
            <person name="Couloux A."/>
            <person name="Coutinho P.M."/>
            <person name="de Vries R.P."/>
            <person name="Dyer P.S."/>
            <person name="Fillinger S."/>
            <person name="Fournier E."/>
            <person name="Gout L."/>
            <person name="Hahn M."/>
            <person name="Kohn L."/>
            <person name="Lapalu N."/>
            <person name="Plummer K.M."/>
            <person name="Pradier J.M."/>
            <person name="Quevillon E."/>
            <person name="Sharon A."/>
            <person name="Simon A."/>
            <person name="ten Have A."/>
            <person name="Tudzynski B."/>
            <person name="Tudzynski P."/>
            <person name="Wincker P."/>
            <person name="Andrew M."/>
            <person name="Anthouard V."/>
            <person name="Beever R.E."/>
            <person name="Beffa R."/>
            <person name="Benoit I."/>
            <person name="Bouzid O."/>
            <person name="Brault B."/>
            <person name="Chen Z."/>
            <person name="Choquer M."/>
            <person name="Collemare J."/>
            <person name="Cotton P."/>
            <person name="Danchin E.G."/>
            <person name="Da Silva C."/>
            <person name="Gautier A."/>
            <person name="Giraud C."/>
            <person name="Giraud T."/>
            <person name="Gonzalez C."/>
            <person name="Grossetete S."/>
            <person name="Guldener U."/>
            <person name="Henrissat B."/>
            <person name="Howlett B.J."/>
            <person name="Kodira C."/>
            <person name="Kretschmer M."/>
            <person name="Lappartient A."/>
            <person name="Leroch M."/>
            <person name="Levis C."/>
            <person name="Mauceli E."/>
            <person name="Neuveglise C."/>
            <person name="Oeser B."/>
            <person name="Pearson M."/>
            <person name="Poulain J."/>
            <person name="Poussereau N."/>
            <person name="Quesneville H."/>
            <person name="Rascle C."/>
            <person name="Schumacher J."/>
            <person name="Segurens B."/>
            <person name="Sexton A."/>
            <person name="Silva E."/>
            <person name="Sirven C."/>
            <person name="Soanes D.M."/>
            <person name="Talbot N.J."/>
            <person name="Templeton M."/>
            <person name="Yandava C."/>
            <person name="Yarden O."/>
            <person name="Zeng Q."/>
            <person name="Rollins J.A."/>
            <person name="Lebrun M.H."/>
            <person name="Dickman M."/>
        </authorList>
    </citation>
    <scope>NUCLEOTIDE SEQUENCE [LARGE SCALE GENOMIC DNA]</scope>
    <source>
        <strain evidence="3">ATCC 18683 / 1980 / Ss-1</strain>
    </source>
</reference>
<name>A7ER26_SCLS1</name>
<organism evidence="2 3">
    <name type="scientific">Sclerotinia sclerotiorum (strain ATCC 18683 / 1980 / Ss-1)</name>
    <name type="common">White mold</name>
    <name type="synonym">Whetzelinia sclerotiorum</name>
    <dbReference type="NCBI Taxonomy" id="665079"/>
    <lineage>
        <taxon>Eukaryota</taxon>
        <taxon>Fungi</taxon>
        <taxon>Dikarya</taxon>
        <taxon>Ascomycota</taxon>
        <taxon>Pezizomycotina</taxon>
        <taxon>Leotiomycetes</taxon>
        <taxon>Helotiales</taxon>
        <taxon>Sclerotiniaceae</taxon>
        <taxon>Sclerotinia</taxon>
    </lineage>
</organism>